<reference evidence="6 7" key="1">
    <citation type="submission" date="2020-08" db="EMBL/GenBank/DDBJ databases">
        <title>Genomic Encyclopedia of Type Strains, Phase III (KMG-III): the genomes of soil and plant-associated and newly described type strains.</title>
        <authorList>
            <person name="Whitman W."/>
        </authorList>
    </citation>
    <scope>NUCLEOTIDE SEQUENCE [LARGE SCALE GENOMIC DNA]</scope>
    <source>
        <strain evidence="6 7">CECT 8640</strain>
    </source>
</reference>
<name>A0A841CQ62_9PSEU</name>
<dbReference type="AlphaFoldDB" id="A0A841CQ62"/>
<dbReference type="Gene3D" id="3.40.50.300">
    <property type="entry name" value="P-loop containing nucleotide triphosphate hydrolases"/>
    <property type="match status" value="1"/>
</dbReference>
<comment type="caution">
    <text evidence="6">The sequence shown here is derived from an EMBL/GenBank/DDBJ whole genome shotgun (WGS) entry which is preliminary data.</text>
</comment>
<accession>A0A841CQ62</accession>
<evidence type="ECO:0000313" key="7">
    <source>
        <dbReference type="Proteomes" id="UP000547510"/>
    </source>
</evidence>
<evidence type="ECO:0000256" key="1">
    <source>
        <dbReference type="ARBA" id="ARBA00005417"/>
    </source>
</evidence>
<proteinExistence type="inferred from homology"/>
<protein>
    <submittedName>
        <fullName evidence="6">Putative ABC transport system ATP-binding protein</fullName>
    </submittedName>
</protein>
<dbReference type="InterPro" id="IPR015854">
    <property type="entry name" value="ABC_transpr_LolD-like"/>
</dbReference>
<dbReference type="InterPro" id="IPR017911">
    <property type="entry name" value="MacB-like_ATP-bd"/>
</dbReference>
<dbReference type="InterPro" id="IPR017871">
    <property type="entry name" value="ABC_transporter-like_CS"/>
</dbReference>
<comment type="similarity">
    <text evidence="1">Belongs to the ABC transporter superfamily.</text>
</comment>
<feature type="domain" description="ABC transporter" evidence="5">
    <location>
        <begin position="6"/>
        <end position="225"/>
    </location>
</feature>
<keyword evidence="7" id="KW-1185">Reference proteome</keyword>
<dbReference type="PROSITE" id="PS00211">
    <property type="entry name" value="ABC_TRANSPORTER_1"/>
    <property type="match status" value="1"/>
</dbReference>
<dbReference type="RefSeq" id="WP_184693819.1">
    <property type="nucleotide sequence ID" value="NZ_JACHJN010000007.1"/>
</dbReference>
<dbReference type="Pfam" id="PF00005">
    <property type="entry name" value="ABC_tran"/>
    <property type="match status" value="1"/>
</dbReference>
<keyword evidence="3" id="KW-0547">Nucleotide-binding</keyword>
<organism evidence="6 7">
    <name type="scientific">Saccharothrix tamanrassetensis</name>
    <dbReference type="NCBI Taxonomy" id="1051531"/>
    <lineage>
        <taxon>Bacteria</taxon>
        <taxon>Bacillati</taxon>
        <taxon>Actinomycetota</taxon>
        <taxon>Actinomycetes</taxon>
        <taxon>Pseudonocardiales</taxon>
        <taxon>Pseudonocardiaceae</taxon>
        <taxon>Saccharothrix</taxon>
    </lineage>
</organism>
<dbReference type="GO" id="GO:0022857">
    <property type="term" value="F:transmembrane transporter activity"/>
    <property type="evidence" value="ECO:0007669"/>
    <property type="project" value="TreeGrafter"/>
</dbReference>
<dbReference type="InterPro" id="IPR027417">
    <property type="entry name" value="P-loop_NTPase"/>
</dbReference>
<gene>
    <name evidence="6" type="ORF">FHS29_004743</name>
</gene>
<dbReference type="GO" id="GO:0098796">
    <property type="term" value="C:membrane protein complex"/>
    <property type="evidence" value="ECO:0007669"/>
    <property type="project" value="UniProtKB-ARBA"/>
</dbReference>
<dbReference type="PANTHER" id="PTHR24220:SF689">
    <property type="entry name" value="LIPOPROTEIN-RELEASING SYSTEM ATP-BINDING PROTEIN LOLD"/>
    <property type="match status" value="1"/>
</dbReference>
<dbReference type="Proteomes" id="UP000547510">
    <property type="component" value="Unassembled WGS sequence"/>
</dbReference>
<dbReference type="GO" id="GO:0016887">
    <property type="term" value="F:ATP hydrolysis activity"/>
    <property type="evidence" value="ECO:0007669"/>
    <property type="project" value="InterPro"/>
</dbReference>
<dbReference type="PROSITE" id="PS50893">
    <property type="entry name" value="ABC_TRANSPORTER_2"/>
    <property type="match status" value="1"/>
</dbReference>
<dbReference type="InterPro" id="IPR003593">
    <property type="entry name" value="AAA+_ATPase"/>
</dbReference>
<dbReference type="EMBL" id="JACHJN010000007">
    <property type="protein sequence ID" value="MBB5958135.1"/>
    <property type="molecule type" value="Genomic_DNA"/>
</dbReference>
<evidence type="ECO:0000259" key="5">
    <source>
        <dbReference type="PROSITE" id="PS50893"/>
    </source>
</evidence>
<dbReference type="InterPro" id="IPR003439">
    <property type="entry name" value="ABC_transporter-like_ATP-bd"/>
</dbReference>
<dbReference type="GO" id="GO:0005524">
    <property type="term" value="F:ATP binding"/>
    <property type="evidence" value="ECO:0007669"/>
    <property type="project" value="UniProtKB-KW"/>
</dbReference>
<dbReference type="CDD" id="cd03255">
    <property type="entry name" value="ABC_MJ0796_LolCDE_FtsE"/>
    <property type="match status" value="1"/>
</dbReference>
<evidence type="ECO:0000256" key="4">
    <source>
        <dbReference type="ARBA" id="ARBA00022840"/>
    </source>
</evidence>
<dbReference type="PANTHER" id="PTHR24220">
    <property type="entry name" value="IMPORT ATP-BINDING PROTEIN"/>
    <property type="match status" value="1"/>
</dbReference>
<dbReference type="FunFam" id="3.40.50.300:FF:000032">
    <property type="entry name" value="Export ABC transporter ATP-binding protein"/>
    <property type="match status" value="1"/>
</dbReference>
<dbReference type="SUPFAM" id="SSF52540">
    <property type="entry name" value="P-loop containing nucleoside triphosphate hydrolases"/>
    <property type="match status" value="1"/>
</dbReference>
<dbReference type="SMART" id="SM00382">
    <property type="entry name" value="AAA"/>
    <property type="match status" value="1"/>
</dbReference>
<evidence type="ECO:0000313" key="6">
    <source>
        <dbReference type="EMBL" id="MBB5958135.1"/>
    </source>
</evidence>
<sequence>MTTPVIELRDVSRRYDGGPPALHEASLTVRPGEAVAILGPSGSGKSTLLNLIAGLDRPDAGTVTVDGVRVDGLGEAASAKYRRTRIGMVFQFFNLLDDLTVADNVALPALLAGTARAEARRRTAELLASLGVARHADAYPGRLSGGERQRVAVARALVNRPALLLADEPTGALDTTSGEDVSKLLAELNADGQTVVVVTHDLALARSCTNRTIRIVDGHVTEENR</sequence>
<dbReference type="GO" id="GO:0005886">
    <property type="term" value="C:plasma membrane"/>
    <property type="evidence" value="ECO:0007669"/>
    <property type="project" value="TreeGrafter"/>
</dbReference>
<keyword evidence="4 6" id="KW-0067">ATP-binding</keyword>
<evidence type="ECO:0000256" key="2">
    <source>
        <dbReference type="ARBA" id="ARBA00022448"/>
    </source>
</evidence>
<evidence type="ECO:0000256" key="3">
    <source>
        <dbReference type="ARBA" id="ARBA00022741"/>
    </source>
</evidence>
<keyword evidence="2" id="KW-0813">Transport</keyword>